<evidence type="ECO:0000313" key="2">
    <source>
        <dbReference type="Proteomes" id="UP000320876"/>
    </source>
</evidence>
<keyword evidence="2" id="KW-1185">Reference proteome</keyword>
<sequence length="131" mass="14373">MTTTIVDPFAAIRDRAIQLGREHGTAQAAWMVDQTASTEAARTALALYDDGDPVFYDMFSPRMPFSGEYADDYTTGELFEDCGYYPSGLHTDDTDAATFAEIELVEAYETEYVDACIAEVVRVLSAIADGE</sequence>
<dbReference type="RefSeq" id="WP_142000324.1">
    <property type="nucleotide sequence ID" value="NZ_VFML01000001.1"/>
</dbReference>
<dbReference type="EMBL" id="VFML01000001">
    <property type="protein sequence ID" value="TQJ04674.1"/>
    <property type="molecule type" value="Genomic_DNA"/>
</dbReference>
<evidence type="ECO:0000313" key="1">
    <source>
        <dbReference type="EMBL" id="TQJ04674.1"/>
    </source>
</evidence>
<proteinExistence type="predicted"/>
<comment type="caution">
    <text evidence="1">The sequence shown here is derived from an EMBL/GenBank/DDBJ whole genome shotgun (WGS) entry which is preliminary data.</text>
</comment>
<protein>
    <submittedName>
        <fullName evidence="1">Uncharacterized protein</fullName>
    </submittedName>
</protein>
<name>A0A542DNX0_AMYCI</name>
<dbReference type="Proteomes" id="UP000320876">
    <property type="component" value="Unassembled WGS sequence"/>
</dbReference>
<organism evidence="1 2">
    <name type="scientific">Amycolatopsis cihanbeyliensis</name>
    <dbReference type="NCBI Taxonomy" id="1128664"/>
    <lineage>
        <taxon>Bacteria</taxon>
        <taxon>Bacillati</taxon>
        <taxon>Actinomycetota</taxon>
        <taxon>Actinomycetes</taxon>
        <taxon>Pseudonocardiales</taxon>
        <taxon>Pseudonocardiaceae</taxon>
        <taxon>Amycolatopsis</taxon>
    </lineage>
</organism>
<accession>A0A542DNX0</accession>
<reference evidence="1 2" key="1">
    <citation type="submission" date="2019-06" db="EMBL/GenBank/DDBJ databases">
        <title>Sequencing the genomes of 1000 actinobacteria strains.</title>
        <authorList>
            <person name="Klenk H.-P."/>
        </authorList>
    </citation>
    <scope>NUCLEOTIDE SEQUENCE [LARGE SCALE GENOMIC DNA]</scope>
    <source>
        <strain evidence="1 2">DSM 45679</strain>
    </source>
</reference>
<gene>
    <name evidence="1" type="ORF">FB471_4479</name>
</gene>
<dbReference type="AlphaFoldDB" id="A0A542DNX0"/>
<dbReference type="OrthoDB" id="9876300at2"/>